<dbReference type="InterPro" id="IPR044095">
    <property type="entry name" value="ADCK2_dom"/>
</dbReference>
<name>A0A0C3LH63_9AGAM</name>
<dbReference type="OrthoDB" id="1290869at2759"/>
<evidence type="ECO:0000256" key="1">
    <source>
        <dbReference type="ARBA" id="ARBA00009670"/>
    </source>
</evidence>
<evidence type="ECO:0000259" key="2">
    <source>
        <dbReference type="Pfam" id="PF03109"/>
    </source>
</evidence>
<evidence type="ECO:0000313" key="4">
    <source>
        <dbReference type="Proteomes" id="UP000054248"/>
    </source>
</evidence>
<feature type="domain" description="ABC1 atypical kinase-like" evidence="2">
    <location>
        <begin position="302"/>
        <end position="450"/>
    </location>
</feature>
<dbReference type="AlphaFoldDB" id="A0A0C3LH63"/>
<feature type="domain" description="ABC1 atypical kinase-like" evidence="2">
    <location>
        <begin position="211"/>
        <end position="262"/>
    </location>
</feature>
<keyword evidence="4" id="KW-1185">Reference proteome</keyword>
<dbReference type="STRING" id="1051891.A0A0C3LH63"/>
<dbReference type="GO" id="GO:0005739">
    <property type="term" value="C:mitochondrion"/>
    <property type="evidence" value="ECO:0007669"/>
    <property type="project" value="TreeGrafter"/>
</dbReference>
<proteinExistence type="inferred from homology"/>
<dbReference type="PANTHER" id="PTHR45890">
    <property type="entry name" value="AARF DOMAIN CONTAINING KINASE 2 (PREDICTED)"/>
    <property type="match status" value="1"/>
</dbReference>
<protein>
    <recommendedName>
        <fullName evidence="2">ABC1 atypical kinase-like domain-containing protein</fullName>
    </recommendedName>
</protein>
<reference evidence="3 4" key="1">
    <citation type="submission" date="2014-04" db="EMBL/GenBank/DDBJ databases">
        <authorList>
            <consortium name="DOE Joint Genome Institute"/>
            <person name="Kuo A."/>
            <person name="Girlanda M."/>
            <person name="Perotto S."/>
            <person name="Kohler A."/>
            <person name="Nagy L.G."/>
            <person name="Floudas D."/>
            <person name="Copeland A."/>
            <person name="Barry K.W."/>
            <person name="Cichocki N."/>
            <person name="Veneault-Fourrey C."/>
            <person name="LaButti K."/>
            <person name="Lindquist E.A."/>
            <person name="Lipzen A."/>
            <person name="Lundell T."/>
            <person name="Morin E."/>
            <person name="Murat C."/>
            <person name="Sun H."/>
            <person name="Tunlid A."/>
            <person name="Henrissat B."/>
            <person name="Grigoriev I.V."/>
            <person name="Hibbett D.S."/>
            <person name="Martin F."/>
            <person name="Nordberg H.P."/>
            <person name="Cantor M.N."/>
            <person name="Hua S.X."/>
        </authorList>
    </citation>
    <scope>NUCLEOTIDE SEQUENCE [LARGE SCALE GENOMIC DNA]</scope>
    <source>
        <strain evidence="3 4">MUT 4182</strain>
    </source>
</reference>
<evidence type="ECO:0000313" key="3">
    <source>
        <dbReference type="EMBL" id="KIO33308.1"/>
    </source>
</evidence>
<organism evidence="3 4">
    <name type="scientific">Tulasnella calospora MUT 4182</name>
    <dbReference type="NCBI Taxonomy" id="1051891"/>
    <lineage>
        <taxon>Eukaryota</taxon>
        <taxon>Fungi</taxon>
        <taxon>Dikarya</taxon>
        <taxon>Basidiomycota</taxon>
        <taxon>Agaricomycotina</taxon>
        <taxon>Agaricomycetes</taxon>
        <taxon>Cantharellales</taxon>
        <taxon>Tulasnellaceae</taxon>
        <taxon>Tulasnella</taxon>
    </lineage>
</organism>
<dbReference type="Proteomes" id="UP000054248">
    <property type="component" value="Unassembled WGS sequence"/>
</dbReference>
<dbReference type="SUPFAM" id="SSF56112">
    <property type="entry name" value="Protein kinase-like (PK-like)"/>
    <property type="match status" value="1"/>
</dbReference>
<dbReference type="Pfam" id="PF03109">
    <property type="entry name" value="ABC1"/>
    <property type="match status" value="2"/>
</dbReference>
<dbReference type="InterPro" id="IPR004147">
    <property type="entry name" value="ABC1_dom"/>
</dbReference>
<comment type="similarity">
    <text evidence="1">Belongs to the protein kinase superfamily. ADCK protein kinase family.</text>
</comment>
<gene>
    <name evidence="3" type="ORF">M407DRAFT_198897</name>
</gene>
<dbReference type="InterPro" id="IPR052402">
    <property type="entry name" value="ADCK_kinase"/>
</dbReference>
<dbReference type="CDD" id="cd13971">
    <property type="entry name" value="ADCK2-like"/>
    <property type="match status" value="1"/>
</dbReference>
<reference evidence="4" key="2">
    <citation type="submission" date="2015-01" db="EMBL/GenBank/DDBJ databases">
        <title>Evolutionary Origins and Diversification of the Mycorrhizal Mutualists.</title>
        <authorList>
            <consortium name="DOE Joint Genome Institute"/>
            <consortium name="Mycorrhizal Genomics Consortium"/>
            <person name="Kohler A."/>
            <person name="Kuo A."/>
            <person name="Nagy L.G."/>
            <person name="Floudas D."/>
            <person name="Copeland A."/>
            <person name="Barry K.W."/>
            <person name="Cichocki N."/>
            <person name="Veneault-Fourrey C."/>
            <person name="LaButti K."/>
            <person name="Lindquist E.A."/>
            <person name="Lipzen A."/>
            <person name="Lundell T."/>
            <person name="Morin E."/>
            <person name="Murat C."/>
            <person name="Riley R."/>
            <person name="Ohm R."/>
            <person name="Sun H."/>
            <person name="Tunlid A."/>
            <person name="Henrissat B."/>
            <person name="Grigoriev I.V."/>
            <person name="Hibbett D.S."/>
            <person name="Martin F."/>
        </authorList>
    </citation>
    <scope>NUCLEOTIDE SEQUENCE [LARGE SCALE GENOMIC DNA]</scope>
    <source>
        <strain evidence="4">MUT 4182</strain>
    </source>
</reference>
<accession>A0A0C3LH63</accession>
<dbReference type="EMBL" id="KN822949">
    <property type="protein sequence ID" value="KIO33308.1"/>
    <property type="molecule type" value="Genomic_DNA"/>
</dbReference>
<dbReference type="InterPro" id="IPR011009">
    <property type="entry name" value="Kinase-like_dom_sf"/>
</dbReference>
<sequence length="706" mass="79627">MLGRVCLRRGFVPHPKGLWRTIPPTTTLRSRPLSTSIPRPSFSSSSNPFKRHHLWLAVPAGALVALYASPKQGSPVPALLASPSIIPVTPREPKVIWADEEDYVMSSPNEPHLGQRIVGFVRSHILEPIGTGLRFLRLTFYFLPVICSWPMVLVGSTVPELDGERWGAIWWYDLLTRQMQRAGPTFIKLAQWAASRVDIFPQQLCERLGTLHSTTKPHSFGHTKRVVEQAFGRPFDEVFEEFDQQPIGSGAIAQVYRATLRKDVLPPSYLLPKRPRPKHLKPTIAADGVVPSPPPPVIPSGSVAVKVLHPRVDKMINRDLKIMKFFADWIATVPGLQWISLPEEVEVFGEMMREQLDLRGEAGNLKTFEKNFNGRRENAVSFPRPLTEYSTKEVLIEEFEDALPLGHFLRNGGGPYDQVLATMGLDVFLNMLLLDNFVHADLHPGNIMVKFYKPTTSYILQNIWASLTGSAKPEAPLTSDPSAGRESDEIVQRLRSLRHSRSEWLEEINKLSEEGYQPELVMLDAGLVTVLSDSNRRNFLDLFRAIAEFDGYRAGKLMIERCRAPELVVDEEIFALKIQHLALSVKAKTFSLGQIKIADVLTEVLRNVQTHHVKMEGDFVNTIVSILLLEGIGRQLDPNMDLFSSALPILRKLGRQMSVNDVNLQNARSLGAMLKFWVWVEARELAHSAFQDADDFVRYDWMTPNI</sequence>
<dbReference type="HOGENOM" id="CLU_006533_6_0_1"/>
<dbReference type="PANTHER" id="PTHR45890:SF1">
    <property type="entry name" value="AARF DOMAIN CONTAINING KINASE 2"/>
    <property type="match status" value="1"/>
</dbReference>